<dbReference type="Proteomes" id="UP001597368">
    <property type="component" value="Unassembled WGS sequence"/>
</dbReference>
<organism evidence="1 2">
    <name type="scientific">Nonomuraea mangrovi</name>
    <dbReference type="NCBI Taxonomy" id="2316207"/>
    <lineage>
        <taxon>Bacteria</taxon>
        <taxon>Bacillati</taxon>
        <taxon>Actinomycetota</taxon>
        <taxon>Actinomycetes</taxon>
        <taxon>Streptosporangiales</taxon>
        <taxon>Streptosporangiaceae</taxon>
        <taxon>Nonomuraea</taxon>
    </lineage>
</organism>
<keyword evidence="2" id="KW-1185">Reference proteome</keyword>
<evidence type="ECO:0000313" key="1">
    <source>
        <dbReference type="EMBL" id="MFD1935357.1"/>
    </source>
</evidence>
<protein>
    <recommendedName>
        <fullName evidence="3">Exo-alpha-sialidase</fullName>
    </recommendedName>
</protein>
<sequence>MVRLGAASADRAWLIVESASPMSPEDPPATYVVSTWDGQAWRSERVDLGVQSASGERLAAQGAWVLLGDRAMRWSGTAWQTAPLHSYSDKVAGTTEEPWVIAAPYPDDEDEAARIQLSRWTDRGWQAVPLPGGMALPPGTEAIHPDEPSTDVAGVARTGPEEFWVAGTFSWGEHESVDEEDITVSRSLVMRNVAGQWSCWWGPTDDSDQPDSFVDAVPDGRGGLWAASELGMLWHLSDGRWTREQAPVDKGVPVIKDLAGSPGGEIYALGGIDSERWAENTRPALWRLEP</sequence>
<reference evidence="2" key="1">
    <citation type="journal article" date="2019" name="Int. J. Syst. Evol. Microbiol.">
        <title>The Global Catalogue of Microorganisms (GCM) 10K type strain sequencing project: providing services to taxonomists for standard genome sequencing and annotation.</title>
        <authorList>
            <consortium name="The Broad Institute Genomics Platform"/>
            <consortium name="The Broad Institute Genome Sequencing Center for Infectious Disease"/>
            <person name="Wu L."/>
            <person name="Ma J."/>
        </authorList>
    </citation>
    <scope>NUCLEOTIDE SEQUENCE [LARGE SCALE GENOMIC DNA]</scope>
    <source>
        <strain evidence="2">ICMP 6774ER</strain>
    </source>
</reference>
<evidence type="ECO:0008006" key="3">
    <source>
        <dbReference type="Google" id="ProtNLM"/>
    </source>
</evidence>
<proteinExistence type="predicted"/>
<evidence type="ECO:0000313" key="2">
    <source>
        <dbReference type="Proteomes" id="UP001597368"/>
    </source>
</evidence>
<dbReference type="EMBL" id="JBHUFV010000043">
    <property type="protein sequence ID" value="MFD1935357.1"/>
    <property type="molecule type" value="Genomic_DNA"/>
</dbReference>
<dbReference type="RefSeq" id="WP_379575474.1">
    <property type="nucleotide sequence ID" value="NZ_JBHUFV010000043.1"/>
</dbReference>
<name>A0ABW4T0E8_9ACTN</name>
<accession>A0ABW4T0E8</accession>
<gene>
    <name evidence="1" type="ORF">ACFSKW_28165</name>
</gene>
<comment type="caution">
    <text evidence="1">The sequence shown here is derived from an EMBL/GenBank/DDBJ whole genome shotgun (WGS) entry which is preliminary data.</text>
</comment>